<reference evidence="1 2" key="1">
    <citation type="submission" date="2024-07" db="EMBL/GenBank/DDBJ databases">
        <title>Section-level genome sequencing and comparative genomics of Aspergillus sections Usti and Cavernicolus.</title>
        <authorList>
            <consortium name="Lawrence Berkeley National Laboratory"/>
            <person name="Nybo J.L."/>
            <person name="Vesth T.C."/>
            <person name="Theobald S."/>
            <person name="Frisvad J.C."/>
            <person name="Larsen T.O."/>
            <person name="Kjaerboelling I."/>
            <person name="Rothschild-Mancinelli K."/>
            <person name="Lyhne E.K."/>
            <person name="Kogle M.E."/>
            <person name="Barry K."/>
            <person name="Clum A."/>
            <person name="Na H."/>
            <person name="Ledsgaard L."/>
            <person name="Lin J."/>
            <person name="Lipzen A."/>
            <person name="Kuo A."/>
            <person name="Riley R."/>
            <person name="Mondo S."/>
            <person name="Labutti K."/>
            <person name="Haridas S."/>
            <person name="Pangalinan J."/>
            <person name="Salamov A.A."/>
            <person name="Simmons B.A."/>
            <person name="Magnuson J.K."/>
            <person name="Chen J."/>
            <person name="Drula E."/>
            <person name="Henrissat B."/>
            <person name="Wiebenga A."/>
            <person name="Lubbers R.J."/>
            <person name="Gomes A.C."/>
            <person name="Makela M.R."/>
            <person name="Stajich J."/>
            <person name="Grigoriev I.V."/>
            <person name="Mortensen U.H."/>
            <person name="De Vries R.P."/>
            <person name="Baker S.E."/>
            <person name="Andersen M.R."/>
        </authorList>
    </citation>
    <scope>NUCLEOTIDE SEQUENCE [LARGE SCALE GENOMIC DNA]</scope>
    <source>
        <strain evidence="1 2">CBS 588.65</strain>
    </source>
</reference>
<name>A0ABR4GVX0_9EURO</name>
<organism evidence="1 2">
    <name type="scientific">Aspergillus granulosus</name>
    <dbReference type="NCBI Taxonomy" id="176169"/>
    <lineage>
        <taxon>Eukaryota</taxon>
        <taxon>Fungi</taxon>
        <taxon>Dikarya</taxon>
        <taxon>Ascomycota</taxon>
        <taxon>Pezizomycotina</taxon>
        <taxon>Eurotiomycetes</taxon>
        <taxon>Eurotiomycetidae</taxon>
        <taxon>Eurotiales</taxon>
        <taxon>Aspergillaceae</taxon>
        <taxon>Aspergillus</taxon>
        <taxon>Aspergillus subgen. Nidulantes</taxon>
    </lineage>
</organism>
<accession>A0ABR4GVX0</accession>
<gene>
    <name evidence="1" type="ORF">BJX63DRAFT_440664</name>
</gene>
<keyword evidence="2" id="KW-1185">Reference proteome</keyword>
<comment type="caution">
    <text evidence="1">The sequence shown here is derived from an EMBL/GenBank/DDBJ whole genome shotgun (WGS) entry which is preliminary data.</text>
</comment>
<sequence>MVPVDLPDWQGVKGKGYTTRNPVREENDAAFQSAVIGLFNELSSWNSSLRLSIDLIVQGREAGSEPLTDEWDDTGEYRWDFKRGRTKALPVYRARFVEHAVIPDVACINRLQFPDQYEALKDHQIWAGAAMEIVRHCPTLTQLRLNLDEYIRPIIWSISKRGSRATLSDGLRTIPPSLRVFNLSNQDEKPWKPRLPGLNVLSSDMDTLSANLGHLSLSLRHLRLDHVSLAPDFLFPLDNQGHPLASSASLHWPYLEILEFDPAPPRTVPGQWLVHATPEHLAKSHPIDDFVDWERVVCDVEEGYLDRTVLDAKHFNRLLIALGHAARQMPRLRYIKYLLDHGCRFQFIFCTPAGRGSMANDGDAGAKWYCEYDSSYAPDPRVAAAWGCPLVELGAETKILDSIKELTVTIPSWPPA</sequence>
<evidence type="ECO:0000313" key="1">
    <source>
        <dbReference type="EMBL" id="KAL2802709.1"/>
    </source>
</evidence>
<dbReference type="EMBL" id="JBFXLT010000167">
    <property type="protein sequence ID" value="KAL2802709.1"/>
    <property type="molecule type" value="Genomic_DNA"/>
</dbReference>
<proteinExistence type="predicted"/>
<protein>
    <submittedName>
        <fullName evidence="1">Uncharacterized protein</fullName>
    </submittedName>
</protein>
<evidence type="ECO:0000313" key="2">
    <source>
        <dbReference type="Proteomes" id="UP001610334"/>
    </source>
</evidence>
<dbReference type="Proteomes" id="UP001610334">
    <property type="component" value="Unassembled WGS sequence"/>
</dbReference>